<dbReference type="WBParaSite" id="SCUD_0001428201-mRNA-1">
    <property type="protein sequence ID" value="SCUD_0001428201-mRNA-1"/>
    <property type="gene ID" value="SCUD_0001428201"/>
</dbReference>
<dbReference type="AlphaFoldDB" id="A0A183KGY0"/>
<dbReference type="EMBL" id="UZAK01036568">
    <property type="protein sequence ID" value="VDP55925.1"/>
    <property type="molecule type" value="Genomic_DNA"/>
</dbReference>
<evidence type="ECO:0000313" key="3">
    <source>
        <dbReference type="WBParaSite" id="SCUD_0001428201-mRNA-1"/>
    </source>
</evidence>
<reference evidence="1 2" key="2">
    <citation type="submission" date="2018-11" db="EMBL/GenBank/DDBJ databases">
        <authorList>
            <consortium name="Pathogen Informatics"/>
        </authorList>
    </citation>
    <scope>NUCLEOTIDE SEQUENCE [LARGE SCALE GENOMIC DNA]</scope>
    <source>
        <strain evidence="1">Dakar</strain>
        <strain evidence="2">Dakar, Senegal</strain>
    </source>
</reference>
<sequence>MAIRQIKSGKMLHVLFKKIWKEEQVPTDLKEGYLIEIPTKSNLGKCKNYRGSTLLSVPGKVFSSVVEPNERFSCPPCSGIRKDRL</sequence>
<evidence type="ECO:0000313" key="1">
    <source>
        <dbReference type="EMBL" id="VDP55925.1"/>
    </source>
</evidence>
<reference evidence="3" key="1">
    <citation type="submission" date="2016-06" db="UniProtKB">
        <authorList>
            <consortium name="WormBaseParasite"/>
        </authorList>
    </citation>
    <scope>IDENTIFICATION</scope>
</reference>
<proteinExistence type="predicted"/>
<protein>
    <submittedName>
        <fullName evidence="3">Transposase</fullName>
    </submittedName>
</protein>
<name>A0A183KGY0_9TREM</name>
<keyword evidence="2" id="KW-1185">Reference proteome</keyword>
<accession>A0A183KGY0</accession>
<evidence type="ECO:0000313" key="2">
    <source>
        <dbReference type="Proteomes" id="UP000279833"/>
    </source>
</evidence>
<organism evidence="3">
    <name type="scientific">Schistosoma curassoni</name>
    <dbReference type="NCBI Taxonomy" id="6186"/>
    <lineage>
        <taxon>Eukaryota</taxon>
        <taxon>Metazoa</taxon>
        <taxon>Spiralia</taxon>
        <taxon>Lophotrochozoa</taxon>
        <taxon>Platyhelminthes</taxon>
        <taxon>Trematoda</taxon>
        <taxon>Digenea</taxon>
        <taxon>Strigeidida</taxon>
        <taxon>Schistosomatoidea</taxon>
        <taxon>Schistosomatidae</taxon>
        <taxon>Schistosoma</taxon>
    </lineage>
</organism>
<gene>
    <name evidence="1" type="ORF">SCUD_LOCUS14279</name>
</gene>
<dbReference type="Proteomes" id="UP000279833">
    <property type="component" value="Unassembled WGS sequence"/>
</dbReference>